<evidence type="ECO:0000256" key="4">
    <source>
        <dbReference type="ARBA" id="ARBA00022989"/>
    </source>
</evidence>
<feature type="transmembrane region" description="Helical" evidence="12">
    <location>
        <begin position="359"/>
        <end position="380"/>
    </location>
</feature>
<reference evidence="14 15" key="1">
    <citation type="journal article" date="2016" name="Nat. Commun.">
        <title>Extremotolerant tardigrade genome and improved radiotolerance of human cultured cells by tardigrade-unique protein.</title>
        <authorList>
            <person name="Hashimoto T."/>
            <person name="Horikawa D.D."/>
            <person name="Saito Y."/>
            <person name="Kuwahara H."/>
            <person name="Kozuka-Hata H."/>
            <person name="Shin-I T."/>
            <person name="Minakuchi Y."/>
            <person name="Ohishi K."/>
            <person name="Motoyama A."/>
            <person name="Aizu T."/>
            <person name="Enomoto A."/>
            <person name="Kondo K."/>
            <person name="Tanaka S."/>
            <person name="Hara Y."/>
            <person name="Koshikawa S."/>
            <person name="Sagara H."/>
            <person name="Miura T."/>
            <person name="Yokobori S."/>
            <person name="Miyagawa K."/>
            <person name="Suzuki Y."/>
            <person name="Kubo T."/>
            <person name="Oyama M."/>
            <person name="Kohara Y."/>
            <person name="Fujiyama A."/>
            <person name="Arakawa K."/>
            <person name="Katayama T."/>
            <person name="Toyoda A."/>
            <person name="Kunieda T."/>
        </authorList>
    </citation>
    <scope>NUCLEOTIDE SEQUENCE [LARGE SCALE GENOMIC DNA]</scope>
    <source>
        <strain evidence="14 15">YOKOZUNA-1</strain>
    </source>
</reference>
<organism evidence="14 15">
    <name type="scientific">Ramazzottius varieornatus</name>
    <name type="common">Water bear</name>
    <name type="synonym">Tardigrade</name>
    <dbReference type="NCBI Taxonomy" id="947166"/>
    <lineage>
        <taxon>Eukaryota</taxon>
        <taxon>Metazoa</taxon>
        <taxon>Ecdysozoa</taxon>
        <taxon>Tardigrada</taxon>
        <taxon>Eutardigrada</taxon>
        <taxon>Parachela</taxon>
        <taxon>Hypsibioidea</taxon>
        <taxon>Ramazzottiidae</taxon>
        <taxon>Ramazzottius</taxon>
    </lineage>
</organism>
<dbReference type="SUPFAM" id="SSF81321">
    <property type="entry name" value="Family A G protein-coupled receptor-like"/>
    <property type="match status" value="1"/>
</dbReference>
<dbReference type="GO" id="GO:0051967">
    <property type="term" value="P:negative regulation of synaptic transmission, glutamatergic"/>
    <property type="evidence" value="ECO:0007669"/>
    <property type="project" value="TreeGrafter"/>
</dbReference>
<feature type="transmembrane region" description="Helical" evidence="12">
    <location>
        <begin position="199"/>
        <end position="220"/>
    </location>
</feature>
<dbReference type="AlphaFoldDB" id="A0A1D1W1W1"/>
<keyword evidence="5 10" id="KW-0297">G-protein coupled receptor</keyword>
<dbReference type="GO" id="GO:0005886">
    <property type="term" value="C:plasma membrane"/>
    <property type="evidence" value="ECO:0007669"/>
    <property type="project" value="UniProtKB-SubCell"/>
</dbReference>
<evidence type="ECO:0000256" key="2">
    <source>
        <dbReference type="ARBA" id="ARBA00022475"/>
    </source>
</evidence>
<evidence type="ECO:0000256" key="12">
    <source>
        <dbReference type="SAM" id="Phobius"/>
    </source>
</evidence>
<dbReference type="PROSITE" id="PS50262">
    <property type="entry name" value="G_PROTEIN_RECEP_F1_2"/>
    <property type="match status" value="1"/>
</dbReference>
<dbReference type="PRINTS" id="PR00237">
    <property type="entry name" value="GPCRRHODOPSN"/>
</dbReference>
<evidence type="ECO:0000256" key="3">
    <source>
        <dbReference type="ARBA" id="ARBA00022692"/>
    </source>
</evidence>
<proteinExistence type="inferred from homology"/>
<keyword evidence="6 12" id="KW-0472">Membrane</keyword>
<dbReference type="STRING" id="947166.A0A1D1W1W1"/>
<dbReference type="GO" id="GO:0045202">
    <property type="term" value="C:synapse"/>
    <property type="evidence" value="ECO:0007669"/>
    <property type="project" value="GOC"/>
</dbReference>
<evidence type="ECO:0000256" key="9">
    <source>
        <dbReference type="ARBA" id="ARBA00023224"/>
    </source>
</evidence>
<dbReference type="InterPro" id="IPR017452">
    <property type="entry name" value="GPCR_Rhodpsn_7TM"/>
</dbReference>
<dbReference type="GO" id="GO:0051481">
    <property type="term" value="P:negative regulation of cytosolic calcium ion concentration"/>
    <property type="evidence" value="ECO:0007669"/>
    <property type="project" value="TreeGrafter"/>
</dbReference>
<dbReference type="GO" id="GO:0014059">
    <property type="term" value="P:regulation of dopamine secretion"/>
    <property type="evidence" value="ECO:0007669"/>
    <property type="project" value="TreeGrafter"/>
</dbReference>
<feature type="region of interest" description="Disordered" evidence="11">
    <location>
        <begin position="454"/>
        <end position="477"/>
    </location>
</feature>
<feature type="region of interest" description="Disordered" evidence="11">
    <location>
        <begin position="300"/>
        <end position="327"/>
    </location>
</feature>
<gene>
    <name evidence="14" type="primary">RvY_17369-1</name>
    <name evidence="14" type="synonym">RvY_17369.1</name>
    <name evidence="14" type="ORF">RvY_17369</name>
</gene>
<protein>
    <recommendedName>
        <fullName evidence="13">G-protein coupled receptors family 1 profile domain-containing protein</fullName>
    </recommendedName>
</protein>
<evidence type="ECO:0000256" key="7">
    <source>
        <dbReference type="ARBA" id="ARBA00023157"/>
    </source>
</evidence>
<evidence type="ECO:0000256" key="5">
    <source>
        <dbReference type="ARBA" id="ARBA00023040"/>
    </source>
</evidence>
<dbReference type="Gene3D" id="1.20.1070.10">
    <property type="entry name" value="Rhodopsin 7-helix transmembrane proteins"/>
    <property type="match status" value="2"/>
</dbReference>
<keyword evidence="2" id="KW-1003">Cell membrane</keyword>
<dbReference type="GO" id="GO:0007195">
    <property type="term" value="P:adenylate cyclase-inhibiting dopamine receptor signaling pathway"/>
    <property type="evidence" value="ECO:0007669"/>
    <property type="project" value="TreeGrafter"/>
</dbReference>
<dbReference type="GO" id="GO:0004930">
    <property type="term" value="F:G protein-coupled receptor activity"/>
    <property type="evidence" value="ECO:0007669"/>
    <property type="project" value="UniProtKB-KW"/>
</dbReference>
<feature type="transmembrane region" description="Helical" evidence="12">
    <location>
        <begin position="112"/>
        <end position="134"/>
    </location>
</feature>
<evidence type="ECO:0000256" key="10">
    <source>
        <dbReference type="RuleBase" id="RU000688"/>
    </source>
</evidence>
<sequence length="516" mass="56784">MQGDVDEAFFAFTGSNQSVSDWDNDNATAYLEPDFEYNWWALPGVLFILAGFIGNCLVCVAVATDKRLQTPTNYFLLSLAVADMLVSVVVMPLGMVYEILGGYWPFGFSTCVLYAFCDVTLCTASIMHMCLISIDRYMGISRPLRVRKRSVRADVGMKIFVVWSLSFAISCPVLLDSVFRDMATVMPEANVCTMNNTVIMLTGSVVAFFIPEAVMVLMLLKTMLLLQKQALWSAGKRDVGAAGRVAIKRSKNSPPSPSRANTVKAHSNASAAGQTTYFWTKSSRTNVSTNGAPTVNFVEQPSASSSAEEQPEKENSSSSPTRTPNAKKAGRIAAAAALLNKSRQKAQKKAKQIDSEKKAIKVLGIIFLLFSICWNPFFIMNTVYAVCEDGCNIPSVVFTVFLWLGWVSSTVNPMIYTVVNPNFRQAFIRLLSLGSAGKHCRGAIRSSVQKCNCRTSRSPTSQRRNENSSNSKSTDHVIRRASRYHQIPHAANDVHRHIAYSATFLSALELNNETPV</sequence>
<feature type="transmembrane region" description="Helical" evidence="12">
    <location>
        <begin position="155"/>
        <end position="179"/>
    </location>
</feature>
<keyword evidence="9 10" id="KW-0807">Transducer</keyword>
<evidence type="ECO:0000313" key="15">
    <source>
        <dbReference type="Proteomes" id="UP000186922"/>
    </source>
</evidence>
<evidence type="ECO:0000259" key="13">
    <source>
        <dbReference type="PROSITE" id="PS50262"/>
    </source>
</evidence>
<dbReference type="PROSITE" id="PS00237">
    <property type="entry name" value="G_PROTEIN_RECEP_F1_1"/>
    <property type="match status" value="1"/>
</dbReference>
<name>A0A1D1W1W1_RAMVA</name>
<feature type="domain" description="G-protein coupled receptors family 1 profile" evidence="13">
    <location>
        <begin position="54"/>
        <end position="416"/>
    </location>
</feature>
<dbReference type="Pfam" id="PF00001">
    <property type="entry name" value="7tm_1"/>
    <property type="match status" value="1"/>
</dbReference>
<dbReference type="GO" id="GO:0001591">
    <property type="term" value="F:dopamine neurotransmitter receptor activity, coupled via Gi/Go"/>
    <property type="evidence" value="ECO:0007669"/>
    <property type="project" value="TreeGrafter"/>
</dbReference>
<comment type="similarity">
    <text evidence="10">Belongs to the G-protein coupled receptor 1 family.</text>
</comment>
<dbReference type="PANTHER" id="PTHR24248:SF125">
    <property type="entry name" value="DOPAMINE D2-LIKE RECEPTOR"/>
    <property type="match status" value="1"/>
</dbReference>
<dbReference type="InterPro" id="IPR000276">
    <property type="entry name" value="GPCR_Rhodpsn"/>
</dbReference>
<dbReference type="OrthoDB" id="420518at2759"/>
<dbReference type="GO" id="GO:0043266">
    <property type="term" value="P:regulation of potassium ion transport"/>
    <property type="evidence" value="ECO:0007669"/>
    <property type="project" value="TreeGrafter"/>
</dbReference>
<keyword evidence="8 10" id="KW-0675">Receptor</keyword>
<keyword evidence="3 10" id="KW-0812">Transmembrane</keyword>
<accession>A0A1D1W1W1</accession>
<dbReference type="SMART" id="SM01381">
    <property type="entry name" value="7TM_GPCR_Srsx"/>
    <property type="match status" value="1"/>
</dbReference>
<evidence type="ECO:0000256" key="8">
    <source>
        <dbReference type="ARBA" id="ARBA00023170"/>
    </source>
</evidence>
<evidence type="ECO:0000256" key="6">
    <source>
        <dbReference type="ARBA" id="ARBA00023136"/>
    </source>
</evidence>
<comment type="caution">
    <text evidence="14">The sequence shown here is derived from an EMBL/GenBank/DDBJ whole genome shotgun (WGS) entry which is preliminary data.</text>
</comment>
<keyword evidence="4 12" id="KW-1133">Transmembrane helix</keyword>
<feature type="region of interest" description="Disordered" evidence="11">
    <location>
        <begin position="246"/>
        <end position="269"/>
    </location>
</feature>
<dbReference type="EMBL" id="BDGG01000015">
    <property type="protein sequence ID" value="GAV07545.1"/>
    <property type="molecule type" value="Genomic_DNA"/>
</dbReference>
<evidence type="ECO:0000313" key="14">
    <source>
        <dbReference type="EMBL" id="GAV07545.1"/>
    </source>
</evidence>
<evidence type="ECO:0000256" key="1">
    <source>
        <dbReference type="ARBA" id="ARBA00004651"/>
    </source>
</evidence>
<dbReference type="FunFam" id="1.20.1070.10:FF:000523">
    <property type="entry name" value="5-hydroxytryptamine receptor 2B"/>
    <property type="match status" value="1"/>
</dbReference>
<feature type="compositionally biased region" description="Polar residues" evidence="11">
    <location>
        <begin position="454"/>
        <end position="472"/>
    </location>
</feature>
<dbReference type="PANTHER" id="PTHR24248">
    <property type="entry name" value="ADRENERGIC RECEPTOR-RELATED G-PROTEIN COUPLED RECEPTOR"/>
    <property type="match status" value="1"/>
</dbReference>
<feature type="compositionally biased region" description="Polar residues" evidence="11">
    <location>
        <begin position="259"/>
        <end position="269"/>
    </location>
</feature>
<comment type="subcellular location">
    <subcellularLocation>
        <location evidence="1">Cell membrane</location>
        <topology evidence="1">Multi-pass membrane protein</topology>
    </subcellularLocation>
</comment>
<dbReference type="GO" id="GO:0060158">
    <property type="term" value="P:phospholipase C-activating dopamine receptor signaling pathway"/>
    <property type="evidence" value="ECO:0007669"/>
    <property type="project" value="TreeGrafter"/>
</dbReference>
<evidence type="ECO:0000256" key="11">
    <source>
        <dbReference type="SAM" id="MobiDB-lite"/>
    </source>
</evidence>
<feature type="transmembrane region" description="Helical" evidence="12">
    <location>
        <begin position="75"/>
        <end position="100"/>
    </location>
</feature>
<feature type="transmembrane region" description="Helical" evidence="12">
    <location>
        <begin position="40"/>
        <end position="63"/>
    </location>
</feature>
<dbReference type="Proteomes" id="UP000186922">
    <property type="component" value="Unassembled WGS sequence"/>
</dbReference>
<keyword evidence="15" id="KW-1185">Reference proteome</keyword>
<feature type="transmembrane region" description="Helical" evidence="12">
    <location>
        <begin position="400"/>
        <end position="419"/>
    </location>
</feature>
<keyword evidence="7" id="KW-1015">Disulfide bond</keyword>